<dbReference type="KEGG" id="lrug:AB8B22_01625"/>
<dbReference type="AlphaFoldDB" id="A0AB39VGT1"/>
<dbReference type="GO" id="GO:0006508">
    <property type="term" value="P:proteolysis"/>
    <property type="evidence" value="ECO:0007669"/>
    <property type="project" value="UniProtKB-KW"/>
</dbReference>
<dbReference type="GO" id="GO:0008234">
    <property type="term" value="F:cysteine-type peptidase activity"/>
    <property type="evidence" value="ECO:0007669"/>
    <property type="project" value="UniProtKB-KW"/>
</dbReference>
<organism evidence="6">
    <name type="scientific">Leptotrichia rugosa</name>
    <dbReference type="NCBI Taxonomy" id="3239302"/>
    <lineage>
        <taxon>Bacteria</taxon>
        <taxon>Fusobacteriati</taxon>
        <taxon>Fusobacteriota</taxon>
        <taxon>Fusobacteriia</taxon>
        <taxon>Fusobacteriales</taxon>
        <taxon>Leptotrichiaceae</taxon>
        <taxon>Leptotrichia</taxon>
    </lineage>
</organism>
<dbReference type="InterPro" id="IPR008565">
    <property type="entry name" value="TtsA-like_GH18_dom"/>
</dbReference>
<keyword evidence="2" id="KW-0645">Protease</keyword>
<keyword evidence="4" id="KW-0788">Thiol protease</keyword>
<dbReference type="SUPFAM" id="SSF53955">
    <property type="entry name" value="Lysozyme-like"/>
    <property type="match status" value="1"/>
</dbReference>
<evidence type="ECO:0000256" key="3">
    <source>
        <dbReference type="ARBA" id="ARBA00022801"/>
    </source>
</evidence>
<dbReference type="InterPro" id="IPR023346">
    <property type="entry name" value="Lysozyme-like_dom_sf"/>
</dbReference>
<dbReference type="Gene3D" id="3.90.1720.10">
    <property type="entry name" value="endopeptidase domain like (from Nostoc punctiforme)"/>
    <property type="match status" value="1"/>
</dbReference>
<feature type="domain" description="NlpC/P60" evidence="5">
    <location>
        <begin position="55"/>
        <end position="181"/>
    </location>
</feature>
<dbReference type="InterPro" id="IPR051202">
    <property type="entry name" value="Peptidase_C40"/>
</dbReference>
<keyword evidence="3 6" id="KW-0378">Hydrolase</keyword>
<dbReference type="Pfam" id="PF00877">
    <property type="entry name" value="NLPC_P60"/>
    <property type="match status" value="1"/>
</dbReference>
<evidence type="ECO:0000256" key="1">
    <source>
        <dbReference type="ARBA" id="ARBA00007074"/>
    </source>
</evidence>
<dbReference type="PANTHER" id="PTHR47053:SF1">
    <property type="entry name" value="MUREIN DD-ENDOPEPTIDASE MEPH-RELATED"/>
    <property type="match status" value="1"/>
</dbReference>
<dbReference type="Pfam" id="PF09374">
    <property type="entry name" value="PG_binding_3"/>
    <property type="match status" value="1"/>
</dbReference>
<dbReference type="InterPro" id="IPR000064">
    <property type="entry name" value="NLP_P60_dom"/>
</dbReference>
<dbReference type="InterPro" id="IPR038765">
    <property type="entry name" value="Papain-like_cys_pep_sf"/>
</dbReference>
<name>A0AB39VGT1_9FUSO</name>
<dbReference type="Gene3D" id="1.20.141.10">
    <property type="entry name" value="Chitosanase, subunit A, domain 1"/>
    <property type="match status" value="1"/>
</dbReference>
<comment type="similarity">
    <text evidence="1">Belongs to the peptidase C40 family.</text>
</comment>
<dbReference type="PROSITE" id="PS51935">
    <property type="entry name" value="NLPC_P60"/>
    <property type="match status" value="1"/>
</dbReference>
<proteinExistence type="inferred from homology"/>
<dbReference type="PANTHER" id="PTHR47053">
    <property type="entry name" value="MUREIN DD-ENDOPEPTIDASE MEPH-RELATED"/>
    <property type="match status" value="1"/>
</dbReference>
<evidence type="ECO:0000313" key="6">
    <source>
        <dbReference type="EMBL" id="XDU67136.1"/>
    </source>
</evidence>
<dbReference type="EMBL" id="CP165644">
    <property type="protein sequence ID" value="XDU67136.1"/>
    <property type="molecule type" value="Genomic_DNA"/>
</dbReference>
<evidence type="ECO:0000259" key="5">
    <source>
        <dbReference type="PROSITE" id="PS51935"/>
    </source>
</evidence>
<sequence>MVNKNNMDILIDVLDSADKKNLQNFKKNETKTENSIIKKESEISSKTENKEKSIEELRKDVLENAQKIYNRNPRPKYVWESQGPNYYDCSGFSQSIYKNAGLKIPRVSSEQSKFTSKTLKKSELKPGDLVFYGKDEVNHVAVYMGDGKIMESGGGNSRNNTPAKAGVGIRIRNIDARKDFKGGISLEDVAIKNKVVSKTEEHKTIQNNDRRFEEIFKYLLKVEGGYSNDKNDSGGKTKYGITEREARSHGYKGDMRNLSLDFAKKIYEEDYYKKNQLDKVENDKIALSICDFSVNSGSYGVRKAQETLNKINGTNLKVDGVLGEKTLEALNEINPETFLKEYHNSQRKYYNSIAYGKNKVFLKGWQNRVSTKENTIRNMNTVKNNSQSFTR</sequence>
<dbReference type="InterPro" id="IPR018537">
    <property type="entry name" value="Peptidoglycan-bd_3"/>
</dbReference>
<dbReference type="SUPFAM" id="SSF54001">
    <property type="entry name" value="Cysteine proteinases"/>
    <property type="match status" value="1"/>
</dbReference>
<reference evidence="6" key="1">
    <citation type="submission" date="2024-07" db="EMBL/GenBank/DDBJ databases">
        <authorList>
            <person name="Li X.-J."/>
            <person name="Wang X."/>
        </authorList>
    </citation>
    <scope>NUCLEOTIDE SEQUENCE</scope>
    <source>
        <strain evidence="6">HSP-334</strain>
    </source>
</reference>
<dbReference type="CDD" id="cd13926">
    <property type="entry name" value="N-acetylmuramidase_GH108"/>
    <property type="match status" value="1"/>
</dbReference>
<evidence type="ECO:0000256" key="2">
    <source>
        <dbReference type="ARBA" id="ARBA00022670"/>
    </source>
</evidence>
<accession>A0AB39VGT1</accession>
<dbReference type="RefSeq" id="WP_369711368.1">
    <property type="nucleotide sequence ID" value="NZ_CP165644.1"/>
</dbReference>
<protein>
    <submittedName>
        <fullName evidence="6">Glycosyl hydrolase 108 family protein</fullName>
    </submittedName>
</protein>
<dbReference type="Pfam" id="PF05838">
    <property type="entry name" value="Glyco_hydro_108"/>
    <property type="match status" value="1"/>
</dbReference>
<gene>
    <name evidence="6" type="ORF">AB8B22_01625</name>
</gene>
<evidence type="ECO:0000256" key="4">
    <source>
        <dbReference type="ARBA" id="ARBA00022807"/>
    </source>
</evidence>